<dbReference type="EMBL" id="CAJJDN010000050">
    <property type="protein sequence ID" value="CAD8086518.1"/>
    <property type="molecule type" value="Genomic_DNA"/>
</dbReference>
<gene>
    <name evidence="1" type="ORF">PSON_ATCC_30995.1.T0500031</name>
</gene>
<protein>
    <submittedName>
        <fullName evidence="1">Uncharacterized protein</fullName>
    </submittedName>
</protein>
<organism evidence="1 2">
    <name type="scientific">Paramecium sonneborni</name>
    <dbReference type="NCBI Taxonomy" id="65129"/>
    <lineage>
        <taxon>Eukaryota</taxon>
        <taxon>Sar</taxon>
        <taxon>Alveolata</taxon>
        <taxon>Ciliophora</taxon>
        <taxon>Intramacronucleata</taxon>
        <taxon>Oligohymenophorea</taxon>
        <taxon>Peniculida</taxon>
        <taxon>Parameciidae</taxon>
        <taxon>Paramecium</taxon>
    </lineage>
</organism>
<keyword evidence="2" id="KW-1185">Reference proteome</keyword>
<reference evidence="1" key="1">
    <citation type="submission" date="2021-01" db="EMBL/GenBank/DDBJ databases">
        <authorList>
            <consortium name="Genoscope - CEA"/>
            <person name="William W."/>
        </authorList>
    </citation>
    <scope>NUCLEOTIDE SEQUENCE</scope>
</reference>
<evidence type="ECO:0000313" key="2">
    <source>
        <dbReference type="Proteomes" id="UP000692954"/>
    </source>
</evidence>
<comment type="caution">
    <text evidence="1">The sequence shown here is derived from an EMBL/GenBank/DDBJ whole genome shotgun (WGS) entry which is preliminary data.</text>
</comment>
<sequence>MRQIIQQILRLPNIIAIQRENNKEKLQIKNQNIFFLKFQNNKKRLILKKNIKFIQIWKEQQKKRIIVNFQRKDRYEIEWSLLPIYVTQLLTIYKSDQYSKEEIEIYRILSLIGIIYSQIKNQKNIDSIKRKMVKILKQNYKKIKDLKLIILVDFFRCWIMEQIVQVYQEQN</sequence>
<dbReference type="Proteomes" id="UP000692954">
    <property type="component" value="Unassembled WGS sequence"/>
</dbReference>
<proteinExistence type="predicted"/>
<dbReference type="AlphaFoldDB" id="A0A8S1N150"/>
<evidence type="ECO:0000313" key="1">
    <source>
        <dbReference type="EMBL" id="CAD8086518.1"/>
    </source>
</evidence>
<name>A0A8S1N150_9CILI</name>
<accession>A0A8S1N150</accession>